<evidence type="ECO:0000256" key="1">
    <source>
        <dbReference type="ARBA" id="ARBA00004050"/>
    </source>
</evidence>
<evidence type="ECO:0000256" key="9">
    <source>
        <dbReference type="ARBA" id="ARBA00023004"/>
    </source>
</evidence>
<dbReference type="Gene3D" id="1.20.1300.10">
    <property type="entry name" value="Fumarate reductase/succinate dehydrogenase, transmembrane subunit"/>
    <property type="match status" value="1"/>
</dbReference>
<dbReference type="RefSeq" id="WP_089886045.1">
    <property type="nucleotide sequence ID" value="NZ_FNPF01000024.1"/>
</dbReference>
<accession>A0A1H3NHB6</accession>
<keyword evidence="15" id="KW-1185">Reference proteome</keyword>
<comment type="cofactor">
    <cofactor evidence="12">
        <name>heme</name>
        <dbReference type="ChEBI" id="CHEBI:30413"/>
    </cofactor>
    <text evidence="12">The heme is bound between the two transmembrane subunits.</text>
</comment>
<sequence>MIRPHRAHPLWLAFLLHRISGLGLALFLPAHFYVLSLALTRPASLDGFLHWTENPLLKVSEFGLVFLLAVHMFGGLRLLALEFLPWSPRQKTFAAAAAVASAFIASIFFISAVA</sequence>
<evidence type="ECO:0000256" key="7">
    <source>
        <dbReference type="ARBA" id="ARBA00022723"/>
    </source>
</evidence>
<keyword evidence="9 12" id="KW-0408">Iron</keyword>
<evidence type="ECO:0000256" key="8">
    <source>
        <dbReference type="ARBA" id="ARBA00022989"/>
    </source>
</evidence>
<dbReference type="Pfam" id="PF01127">
    <property type="entry name" value="Sdh_cyt"/>
    <property type="match status" value="1"/>
</dbReference>
<feature type="transmembrane region" description="Helical" evidence="13">
    <location>
        <begin position="92"/>
        <end position="113"/>
    </location>
</feature>
<evidence type="ECO:0000313" key="14">
    <source>
        <dbReference type="EMBL" id="SDY88164.1"/>
    </source>
</evidence>
<dbReference type="STRING" id="321339.SAMN05444340_12417"/>
<dbReference type="GO" id="GO:0006099">
    <property type="term" value="P:tricarboxylic acid cycle"/>
    <property type="evidence" value="ECO:0007669"/>
    <property type="project" value="InterPro"/>
</dbReference>
<dbReference type="SUPFAM" id="SSF81343">
    <property type="entry name" value="Fumarate reductase respiratory complex transmembrane subunits"/>
    <property type="match status" value="1"/>
</dbReference>
<evidence type="ECO:0000256" key="10">
    <source>
        <dbReference type="ARBA" id="ARBA00023136"/>
    </source>
</evidence>
<dbReference type="NCBIfam" id="TIGR02970">
    <property type="entry name" value="succ_dehyd_cytB"/>
    <property type="match status" value="1"/>
</dbReference>
<dbReference type="PIRSF" id="PIRSF000178">
    <property type="entry name" value="SDH_cyt_b560"/>
    <property type="match status" value="1"/>
</dbReference>
<keyword evidence="7 12" id="KW-0479">Metal-binding</keyword>
<proteinExistence type="inferred from homology"/>
<keyword evidence="10 13" id="KW-0472">Membrane</keyword>
<evidence type="ECO:0000256" key="12">
    <source>
        <dbReference type="PIRSR" id="PIRSR000178-1"/>
    </source>
</evidence>
<dbReference type="AlphaFoldDB" id="A0A1H3NHB6"/>
<dbReference type="InterPro" id="IPR014314">
    <property type="entry name" value="Succ_DH_cytb556"/>
</dbReference>
<dbReference type="OrthoDB" id="7364127at2"/>
<dbReference type="InterPro" id="IPR000701">
    <property type="entry name" value="SuccDH_FuR_B_TM-su"/>
</dbReference>
<dbReference type="GO" id="GO:0046872">
    <property type="term" value="F:metal ion binding"/>
    <property type="evidence" value="ECO:0007669"/>
    <property type="project" value="UniProtKB-KW"/>
</dbReference>
<comment type="function">
    <text evidence="1">Membrane-anchoring subunit of succinate dehydrogenase (SDH).</text>
</comment>
<dbReference type="GO" id="GO:0009055">
    <property type="term" value="F:electron transfer activity"/>
    <property type="evidence" value="ECO:0007669"/>
    <property type="project" value="InterPro"/>
</dbReference>
<dbReference type="EMBL" id="FNPF01000024">
    <property type="protein sequence ID" value="SDY88164.1"/>
    <property type="molecule type" value="Genomic_DNA"/>
</dbReference>
<dbReference type="GO" id="GO:0016020">
    <property type="term" value="C:membrane"/>
    <property type="evidence" value="ECO:0007669"/>
    <property type="project" value="UniProtKB-SubCell"/>
</dbReference>
<keyword evidence="8 13" id="KW-1133">Transmembrane helix</keyword>
<dbReference type="InterPro" id="IPR034804">
    <property type="entry name" value="SQR/QFR_C/D"/>
</dbReference>
<evidence type="ECO:0000256" key="11">
    <source>
        <dbReference type="ARBA" id="ARBA00025912"/>
    </source>
</evidence>
<keyword evidence="5 12" id="KW-0349">Heme</keyword>
<comment type="subcellular location">
    <subcellularLocation>
        <location evidence="2">Membrane</location>
    </subcellularLocation>
</comment>
<dbReference type="PANTHER" id="PTHR41910">
    <property type="entry name" value="SUCCINATE DEHYDROGENASE 2 MEMBRANE SUBUNIT SDHC"/>
    <property type="match status" value="1"/>
</dbReference>
<evidence type="ECO:0000256" key="2">
    <source>
        <dbReference type="ARBA" id="ARBA00004370"/>
    </source>
</evidence>
<comment type="similarity">
    <text evidence="3">Belongs to the cytochrome b560 family.</text>
</comment>
<evidence type="ECO:0000256" key="6">
    <source>
        <dbReference type="ARBA" id="ARBA00022692"/>
    </source>
</evidence>
<evidence type="ECO:0000256" key="5">
    <source>
        <dbReference type="ARBA" id="ARBA00022617"/>
    </source>
</evidence>
<feature type="binding site" description="axial binding residue" evidence="12">
    <location>
        <position position="71"/>
    </location>
    <ligand>
        <name>heme</name>
        <dbReference type="ChEBI" id="CHEBI:30413"/>
        <note>ligand shared with second transmembrane subunit</note>
    </ligand>
    <ligandPart>
        <name>Fe</name>
        <dbReference type="ChEBI" id="CHEBI:18248"/>
    </ligandPart>
</feature>
<name>A0A1H3NHB6_9RHOB</name>
<dbReference type="PANTHER" id="PTHR41910:SF1">
    <property type="entry name" value="SUCCINATE DEHYDROGENASE HYDROPHOBIC MEMBRANE ANCHOR SUBUNIT"/>
    <property type="match status" value="1"/>
</dbReference>
<dbReference type="Proteomes" id="UP000199286">
    <property type="component" value="Unassembled WGS sequence"/>
</dbReference>
<feature type="transmembrane region" description="Helical" evidence="13">
    <location>
        <begin position="12"/>
        <end position="39"/>
    </location>
</feature>
<evidence type="ECO:0000256" key="3">
    <source>
        <dbReference type="ARBA" id="ARBA00007244"/>
    </source>
</evidence>
<protein>
    <recommendedName>
        <fullName evidence="4">Succinate dehydrogenase cytochrome b556 subunit</fullName>
    </recommendedName>
</protein>
<comment type="subunit">
    <text evidence="11">Part of an enzyme complex containing four subunits: a flavoprotein, an iron-sulfur protein, plus two membrane-anchoring proteins, SdhC and SdhD. The complex can form homotrimers.</text>
</comment>
<feature type="transmembrane region" description="Helical" evidence="13">
    <location>
        <begin position="59"/>
        <end position="80"/>
    </location>
</feature>
<evidence type="ECO:0000313" key="15">
    <source>
        <dbReference type="Proteomes" id="UP000199286"/>
    </source>
</evidence>
<gene>
    <name evidence="14" type="ORF">SAMN05444340_12417</name>
</gene>
<dbReference type="InterPro" id="IPR039023">
    <property type="entry name" value="SdhC_prok"/>
</dbReference>
<organism evidence="14 15">
    <name type="scientific">Citreimonas salinaria</name>
    <dbReference type="NCBI Taxonomy" id="321339"/>
    <lineage>
        <taxon>Bacteria</taxon>
        <taxon>Pseudomonadati</taxon>
        <taxon>Pseudomonadota</taxon>
        <taxon>Alphaproteobacteria</taxon>
        <taxon>Rhodobacterales</taxon>
        <taxon>Roseobacteraceae</taxon>
        <taxon>Citreimonas</taxon>
    </lineage>
</organism>
<keyword evidence="6 13" id="KW-0812">Transmembrane</keyword>
<reference evidence="14 15" key="1">
    <citation type="submission" date="2016-10" db="EMBL/GenBank/DDBJ databases">
        <authorList>
            <person name="de Groot N.N."/>
        </authorList>
    </citation>
    <scope>NUCLEOTIDE SEQUENCE [LARGE SCALE GENOMIC DNA]</scope>
    <source>
        <strain evidence="14 15">DSM 26880</strain>
    </source>
</reference>
<evidence type="ECO:0000256" key="13">
    <source>
        <dbReference type="SAM" id="Phobius"/>
    </source>
</evidence>
<evidence type="ECO:0000256" key="4">
    <source>
        <dbReference type="ARBA" id="ARBA00020076"/>
    </source>
</evidence>